<feature type="transmembrane region" description="Helical" evidence="9">
    <location>
        <begin position="138"/>
        <end position="160"/>
    </location>
</feature>
<keyword evidence="3 9" id="KW-0812">Transmembrane</keyword>
<keyword evidence="5 9" id="KW-1133">Transmembrane helix</keyword>
<evidence type="ECO:0000256" key="7">
    <source>
        <dbReference type="ARBA" id="ARBA00023170"/>
    </source>
</evidence>
<feature type="transmembrane region" description="Helical" evidence="9">
    <location>
        <begin position="265"/>
        <end position="286"/>
    </location>
</feature>
<evidence type="ECO:0000256" key="2">
    <source>
        <dbReference type="ARBA" id="ARBA00022606"/>
    </source>
</evidence>
<feature type="transmembrane region" description="Helical" evidence="9">
    <location>
        <begin position="298"/>
        <end position="321"/>
    </location>
</feature>
<evidence type="ECO:0000256" key="6">
    <source>
        <dbReference type="ARBA" id="ARBA00023136"/>
    </source>
</evidence>
<dbReference type="Proteomes" id="UP001432146">
    <property type="component" value="Unassembled WGS sequence"/>
</dbReference>
<dbReference type="GO" id="GO:0005549">
    <property type="term" value="F:odorant binding"/>
    <property type="evidence" value="ECO:0007669"/>
    <property type="project" value="InterPro"/>
</dbReference>
<protein>
    <recommendedName>
        <fullName evidence="9">Odorant receptor</fullName>
    </recommendedName>
</protein>
<proteinExistence type="inferred from homology"/>
<dbReference type="InterPro" id="IPR004117">
    <property type="entry name" value="7tm6_olfct_rcpt"/>
</dbReference>
<evidence type="ECO:0000256" key="9">
    <source>
        <dbReference type="RuleBase" id="RU351113"/>
    </source>
</evidence>
<comment type="similarity">
    <text evidence="9">Belongs to the insect chemoreceptor superfamily. Heteromeric odorant receptor channel (TC 1.A.69) family.</text>
</comment>
<dbReference type="GO" id="GO:0007165">
    <property type="term" value="P:signal transduction"/>
    <property type="evidence" value="ECO:0007669"/>
    <property type="project" value="UniProtKB-KW"/>
</dbReference>
<sequence>MRTVIGKLAIMDIQRDLNYQYGWTRTIMKYIGIWPEERKWNRPSSYVVLIPFLTMMCFVYAPQTINLPFIIHDLNLVVENLSMATITFTISLMKIVAFWMNGKSLRSLLKCIAKDWATVETKTGRETMINIARITRKIMIGCSMMCQLVVTLYVILRLIFMEYDDNKMFVRGYYPYDTTISPNYELTLIGQAIAGTYSSIIYSSVDTFIAMLILHACGQISNLKNDLREIHSYDKIDLRTKLMKIVEKHNYINRFAETIENCFNIMLLIQMLGCTVQLCFQSFQAIMSDGGKSEQYMIFRITFISYYVVCAMMQMLLYCYVGERLTFESTDIAETAYDCEWYNLPPEIARLLIIIMCRARASPLKLTAGKFCWFTILLYSQVVKTSVSYVSVLYAIKS</sequence>
<dbReference type="Pfam" id="PF02949">
    <property type="entry name" value="7tm_6"/>
    <property type="match status" value="1"/>
</dbReference>
<evidence type="ECO:0000256" key="1">
    <source>
        <dbReference type="ARBA" id="ARBA00004141"/>
    </source>
</evidence>
<evidence type="ECO:0000256" key="5">
    <source>
        <dbReference type="ARBA" id="ARBA00022989"/>
    </source>
</evidence>
<keyword evidence="4 9" id="KW-0552">Olfaction</keyword>
<accession>A0AAW1AG62</accession>
<gene>
    <name evidence="10" type="ORF">QLX08_001101</name>
</gene>
<keyword evidence="7 9" id="KW-0675">Receptor</keyword>
<dbReference type="AlphaFoldDB" id="A0AAW1AG62"/>
<keyword evidence="6 9" id="KW-0472">Membrane</keyword>
<dbReference type="GO" id="GO:0005886">
    <property type="term" value="C:plasma membrane"/>
    <property type="evidence" value="ECO:0007669"/>
    <property type="project" value="UniProtKB-SubCell"/>
</dbReference>
<dbReference type="PANTHER" id="PTHR21137:SF42">
    <property type="entry name" value="ODORANT RECEPTOR 83A"/>
    <property type="match status" value="1"/>
</dbReference>
<comment type="caution">
    <text evidence="9">Lacks conserved residue(s) required for the propagation of feature annotation.</text>
</comment>
<evidence type="ECO:0000313" key="10">
    <source>
        <dbReference type="EMBL" id="KAK9309142.1"/>
    </source>
</evidence>
<reference evidence="10 11" key="1">
    <citation type="submission" date="2024-05" db="EMBL/GenBank/DDBJ databases">
        <title>The nuclear and mitochondrial genome assemblies of Tetragonisca angustula (Apidae: Meliponini), a tiny yet remarkable pollinator in the Neotropics.</title>
        <authorList>
            <person name="Ferrari R."/>
            <person name="Ricardo P.C."/>
            <person name="Dias F.C."/>
            <person name="Araujo N.S."/>
            <person name="Soares D.O."/>
            <person name="Zhou Q.-S."/>
            <person name="Zhu C.-D."/>
            <person name="Coutinho L."/>
            <person name="Airas M.C."/>
            <person name="Batista T.M."/>
        </authorList>
    </citation>
    <scope>NUCLEOTIDE SEQUENCE [LARGE SCALE GENOMIC DNA]</scope>
    <source>
        <strain evidence="10">ASF017062</strain>
        <tissue evidence="10">Abdomen</tissue>
    </source>
</reference>
<comment type="subcellular location">
    <subcellularLocation>
        <location evidence="9">Cell membrane</location>
        <topology evidence="9">Multi-pass membrane protein</topology>
    </subcellularLocation>
    <subcellularLocation>
        <location evidence="1">Membrane</location>
        <topology evidence="1">Multi-pass membrane protein</topology>
    </subcellularLocation>
</comment>
<organism evidence="10 11">
    <name type="scientific">Tetragonisca angustula</name>
    <dbReference type="NCBI Taxonomy" id="166442"/>
    <lineage>
        <taxon>Eukaryota</taxon>
        <taxon>Metazoa</taxon>
        <taxon>Ecdysozoa</taxon>
        <taxon>Arthropoda</taxon>
        <taxon>Hexapoda</taxon>
        <taxon>Insecta</taxon>
        <taxon>Pterygota</taxon>
        <taxon>Neoptera</taxon>
        <taxon>Endopterygota</taxon>
        <taxon>Hymenoptera</taxon>
        <taxon>Apocrita</taxon>
        <taxon>Aculeata</taxon>
        <taxon>Apoidea</taxon>
        <taxon>Anthophila</taxon>
        <taxon>Apidae</taxon>
        <taxon>Tetragonisca</taxon>
    </lineage>
</organism>
<evidence type="ECO:0000256" key="3">
    <source>
        <dbReference type="ARBA" id="ARBA00022692"/>
    </source>
</evidence>
<feature type="transmembrane region" description="Helical" evidence="9">
    <location>
        <begin position="44"/>
        <end position="61"/>
    </location>
</feature>
<keyword evidence="8 9" id="KW-0807">Transducer</keyword>
<keyword evidence="11" id="KW-1185">Reference proteome</keyword>
<dbReference type="EMBL" id="JAWNGG020000014">
    <property type="protein sequence ID" value="KAK9309142.1"/>
    <property type="molecule type" value="Genomic_DNA"/>
</dbReference>
<evidence type="ECO:0000313" key="11">
    <source>
        <dbReference type="Proteomes" id="UP001432146"/>
    </source>
</evidence>
<feature type="transmembrane region" description="Helical" evidence="9">
    <location>
        <begin position="81"/>
        <end position="100"/>
    </location>
</feature>
<comment type="caution">
    <text evidence="10">The sequence shown here is derived from an EMBL/GenBank/DDBJ whole genome shotgun (WGS) entry which is preliminary data.</text>
</comment>
<name>A0AAW1AG62_9HYME</name>
<keyword evidence="2 9" id="KW-0716">Sensory transduction</keyword>
<evidence type="ECO:0000256" key="4">
    <source>
        <dbReference type="ARBA" id="ARBA00022725"/>
    </source>
</evidence>
<evidence type="ECO:0000256" key="8">
    <source>
        <dbReference type="ARBA" id="ARBA00023224"/>
    </source>
</evidence>
<dbReference type="GO" id="GO:0004984">
    <property type="term" value="F:olfactory receptor activity"/>
    <property type="evidence" value="ECO:0007669"/>
    <property type="project" value="InterPro"/>
</dbReference>
<dbReference type="PANTHER" id="PTHR21137">
    <property type="entry name" value="ODORANT RECEPTOR"/>
    <property type="match status" value="1"/>
</dbReference>